<dbReference type="Gene3D" id="3.90.550.10">
    <property type="entry name" value="Spore Coat Polysaccharide Biosynthesis Protein SpsA, Chain A"/>
    <property type="match status" value="1"/>
</dbReference>
<dbReference type="InterPro" id="IPR029044">
    <property type="entry name" value="Nucleotide-diphossugar_trans"/>
</dbReference>
<keyword evidence="4" id="KW-1185">Reference proteome</keyword>
<accession>A0A9N8H0W2</accession>
<evidence type="ECO:0000313" key="4">
    <source>
        <dbReference type="Proteomes" id="UP001153069"/>
    </source>
</evidence>
<evidence type="ECO:0000256" key="1">
    <source>
        <dbReference type="SAM" id="MobiDB-lite"/>
    </source>
</evidence>
<keyword evidence="2" id="KW-1133">Transmembrane helix</keyword>
<dbReference type="AlphaFoldDB" id="A0A9N8H0W2"/>
<keyword evidence="2" id="KW-0472">Membrane</keyword>
<proteinExistence type="predicted"/>
<name>A0A9N8H0W2_9STRA</name>
<evidence type="ECO:0008006" key="5">
    <source>
        <dbReference type="Google" id="ProtNLM"/>
    </source>
</evidence>
<feature type="compositionally biased region" description="Low complexity" evidence="1">
    <location>
        <begin position="1"/>
        <end position="21"/>
    </location>
</feature>
<gene>
    <name evidence="3" type="ORF">SEMRO_28_G018600.1</name>
</gene>
<dbReference type="OrthoDB" id="205108at2759"/>
<evidence type="ECO:0000313" key="3">
    <source>
        <dbReference type="EMBL" id="CAB9497918.1"/>
    </source>
</evidence>
<keyword evidence="2" id="KW-0812">Transmembrane</keyword>
<dbReference type="EMBL" id="CAICTM010000028">
    <property type="protein sequence ID" value="CAB9497918.1"/>
    <property type="molecule type" value="Genomic_DNA"/>
</dbReference>
<protein>
    <recommendedName>
        <fullName evidence="5">Nucleotide-diphospho-sugar transferase domain-containing protein</fullName>
    </recommendedName>
</protein>
<evidence type="ECO:0000256" key="2">
    <source>
        <dbReference type="SAM" id="Phobius"/>
    </source>
</evidence>
<reference evidence="3" key="1">
    <citation type="submission" date="2020-06" db="EMBL/GenBank/DDBJ databases">
        <authorList>
            <consortium name="Plant Systems Biology data submission"/>
        </authorList>
    </citation>
    <scope>NUCLEOTIDE SEQUENCE</scope>
    <source>
        <strain evidence="3">D6</strain>
    </source>
</reference>
<dbReference type="Proteomes" id="UP001153069">
    <property type="component" value="Unassembled WGS sequence"/>
</dbReference>
<comment type="caution">
    <text evidence="3">The sequence shown here is derived from an EMBL/GenBank/DDBJ whole genome shotgun (WGS) entry which is preliminary data.</text>
</comment>
<feature type="region of interest" description="Disordered" evidence="1">
    <location>
        <begin position="328"/>
        <end position="352"/>
    </location>
</feature>
<feature type="compositionally biased region" description="Low complexity" evidence="1">
    <location>
        <begin position="328"/>
        <end position="342"/>
    </location>
</feature>
<sequence>MPTSTSTSTSTSSATSASSSSRLGDVDCTYSTVRSQIRQCNWFLLSLAIFLACLQVFRVAHSIYSATSATTTTSTTALLHSNSTFKSTFNFKSNLYEGEDDHEGDGNGENENSNKDKIAILLSMVPSKMWNQKGLDHAKANLNNFINKACYAKLWNYDLIVNTTNAFQEYTYKRPWLHFGAWNRVPHMQALMDSKKYSWILYGDHDMLIHDMTKPIESMLKEVHLYGKQKSASAFIPVDTPGKDIFDFSSFAIMLQANNNNNKNQVARNILKYWMKFAMGLCPKGNYPPPAGEENFTHTHSYDWQHSDQPGLWYSLAKTHQEYNYYLNNQHNNNHSSSKNNNTYDENSPDLSEIGECNKETGYLSHMAHAFYLGKYFQQAKVVKGTGGPALANVPKNQSILWSLFDDNEPDISLHSDTLVSQRIGNGPFAINTLCCGQANKLKGLRPPFAIHTKFPSNNWPGDMPLQLQQCKQNLGCFANLTNDGFLTLGCADTLYFSGRLFQ</sequence>
<organism evidence="3 4">
    <name type="scientific">Seminavis robusta</name>
    <dbReference type="NCBI Taxonomy" id="568900"/>
    <lineage>
        <taxon>Eukaryota</taxon>
        <taxon>Sar</taxon>
        <taxon>Stramenopiles</taxon>
        <taxon>Ochrophyta</taxon>
        <taxon>Bacillariophyta</taxon>
        <taxon>Bacillariophyceae</taxon>
        <taxon>Bacillariophycidae</taxon>
        <taxon>Naviculales</taxon>
        <taxon>Naviculaceae</taxon>
        <taxon>Seminavis</taxon>
    </lineage>
</organism>
<feature type="region of interest" description="Disordered" evidence="1">
    <location>
        <begin position="1"/>
        <end position="24"/>
    </location>
</feature>
<feature type="transmembrane region" description="Helical" evidence="2">
    <location>
        <begin position="42"/>
        <end position="64"/>
    </location>
</feature>